<dbReference type="InterPro" id="IPR038309">
    <property type="entry name" value="Rsd/AlgQ_sf"/>
</dbReference>
<dbReference type="Gene3D" id="1.20.120.1370">
    <property type="entry name" value="Regulator of RNA polymerase sigma(70) subunit, domain 4"/>
    <property type="match status" value="1"/>
</dbReference>
<evidence type="ECO:0000313" key="4">
    <source>
        <dbReference type="EMBL" id="OUS37491.1"/>
    </source>
</evidence>
<dbReference type="PIRSF" id="PIRSF016548">
    <property type="entry name" value="Rsd_AlgQ"/>
    <property type="match status" value="1"/>
</dbReference>
<dbReference type="AlphaFoldDB" id="A0A1Y5HJL9"/>
<keyword evidence="2 3" id="KW-0804">Transcription</keyword>
<dbReference type="InterPro" id="IPR007448">
    <property type="entry name" value="Sigma70_reg_Rsd_AlgQ"/>
</dbReference>
<dbReference type="EMBL" id="MABE01000631">
    <property type="protein sequence ID" value="OUS37491.1"/>
    <property type="molecule type" value="Genomic_DNA"/>
</dbReference>
<comment type="caution">
    <text evidence="4">The sequence shown here is derived from an EMBL/GenBank/DDBJ whole genome shotgun (WGS) entry which is preliminary data.</text>
</comment>
<reference evidence="5" key="1">
    <citation type="journal article" date="2017" name="Proc. Natl. Acad. Sci. U.S.A.">
        <title>Simulation of Deepwater Horizon oil plume reveals substrate specialization within a complex community of hydrocarbon degraders.</title>
        <authorList>
            <person name="Hu P."/>
            <person name="Dubinsky E.A."/>
            <person name="Probst A.J."/>
            <person name="Wang J."/>
            <person name="Sieber C.M.K."/>
            <person name="Tom L.M."/>
            <person name="Gardinali P."/>
            <person name="Banfield J.F."/>
            <person name="Atlas R.M."/>
            <person name="Andersen G.L."/>
        </authorList>
    </citation>
    <scope>NUCLEOTIDE SEQUENCE [LARGE SCALE GENOMIC DNA]</scope>
</reference>
<dbReference type="GO" id="GO:0006355">
    <property type="term" value="P:regulation of DNA-templated transcription"/>
    <property type="evidence" value="ECO:0007669"/>
    <property type="project" value="InterPro"/>
</dbReference>
<evidence type="ECO:0000256" key="3">
    <source>
        <dbReference type="RuleBase" id="RU004409"/>
    </source>
</evidence>
<evidence type="ECO:0000256" key="2">
    <source>
        <dbReference type="ARBA" id="ARBA00023163"/>
    </source>
</evidence>
<accession>A0A1Y5HJL9</accession>
<gene>
    <name evidence="4" type="ORF">A9R00_11040</name>
</gene>
<sequence>MLEGCKTAQERWGGVHKLIDGWLNERQDVIVLYCGINTLKPFSPKETPMSIKIQAFCQMLMDYCSAGHFEIYQQLLEEAKLYDDGGTELANRAYPVLEEMTQQCVDFNDKYDSAEHCLEKISDLSKDLSDLGEMLSERFELEDRLIEKLHNVHRELVAS</sequence>
<proteinExistence type="inferred from homology"/>
<protein>
    <submittedName>
        <fullName evidence="4">Anti-RNA polymerase sigma 70 factor</fullName>
    </submittedName>
</protein>
<evidence type="ECO:0000313" key="5">
    <source>
        <dbReference type="Proteomes" id="UP000227088"/>
    </source>
</evidence>
<organism evidence="4 5">
    <name type="scientific">Oleispira antarctica</name>
    <dbReference type="NCBI Taxonomy" id="188908"/>
    <lineage>
        <taxon>Bacteria</taxon>
        <taxon>Pseudomonadati</taxon>
        <taxon>Pseudomonadota</taxon>
        <taxon>Gammaproteobacteria</taxon>
        <taxon>Oceanospirillales</taxon>
        <taxon>Oceanospirillaceae</taxon>
        <taxon>Oleispira</taxon>
    </lineage>
</organism>
<evidence type="ECO:0000256" key="1">
    <source>
        <dbReference type="ARBA" id="ARBA00023015"/>
    </source>
</evidence>
<name>A0A1Y5HJL9_OLEAN</name>
<keyword evidence="1 3" id="KW-0805">Transcription regulation</keyword>
<dbReference type="Proteomes" id="UP000227088">
    <property type="component" value="Unassembled WGS sequence"/>
</dbReference>
<comment type="similarity">
    <text evidence="3">Belongs to the Rsd/AlgQ family.</text>
</comment>
<dbReference type="Pfam" id="PF04353">
    <property type="entry name" value="Rsd_AlgQ"/>
    <property type="match status" value="1"/>
</dbReference>
<dbReference type="NCBIfam" id="NF008723">
    <property type="entry name" value="PRK11718.1"/>
    <property type="match status" value="1"/>
</dbReference>